<dbReference type="Pfam" id="PF12833">
    <property type="entry name" value="HTH_18"/>
    <property type="match status" value="1"/>
</dbReference>
<dbReference type="InterPro" id="IPR009057">
    <property type="entry name" value="Homeodomain-like_sf"/>
</dbReference>
<reference evidence="5 6" key="1">
    <citation type="journal article" date="2020" name="Microorganisms">
        <title>Reliable Identification of Environmental Pseudomonas Isolates Using the rpoD Gene.</title>
        <authorList>
            <consortium name="The Broad Institute Genome Sequencing Platform"/>
            <person name="Girard L."/>
            <person name="Lood C."/>
            <person name="Rokni-Zadeh H."/>
            <person name="van Noort V."/>
            <person name="Lavigne R."/>
            <person name="De Mot R."/>
        </authorList>
    </citation>
    <scope>NUCLEOTIDE SEQUENCE [LARGE SCALE GENOMIC DNA]</scope>
    <source>
        <strain evidence="5 6">RW8P3</strain>
    </source>
</reference>
<dbReference type="AlphaFoldDB" id="A0A9E6TSA5"/>
<gene>
    <name evidence="5" type="ORF">HU752_031610</name>
</gene>
<feature type="domain" description="HTH araC/xylS-type" evidence="4">
    <location>
        <begin position="230"/>
        <end position="329"/>
    </location>
</feature>
<dbReference type="Gene3D" id="1.10.10.60">
    <property type="entry name" value="Homeodomain-like"/>
    <property type="match status" value="1"/>
</dbReference>
<evidence type="ECO:0000256" key="1">
    <source>
        <dbReference type="ARBA" id="ARBA00023015"/>
    </source>
</evidence>
<dbReference type="Proteomes" id="UP000634530">
    <property type="component" value="Chromosome"/>
</dbReference>
<proteinExistence type="predicted"/>
<dbReference type="PANTHER" id="PTHR47894:SF1">
    <property type="entry name" value="HTH-TYPE TRANSCRIPTIONAL REGULATOR VQSM"/>
    <property type="match status" value="1"/>
</dbReference>
<keyword evidence="3" id="KW-0804">Transcription</keyword>
<evidence type="ECO:0000256" key="3">
    <source>
        <dbReference type="ARBA" id="ARBA00023163"/>
    </source>
</evidence>
<name>A0A9E6TSA5_9PSED</name>
<dbReference type="InterPro" id="IPR018060">
    <property type="entry name" value="HTH_AraC"/>
</dbReference>
<dbReference type="PROSITE" id="PS01124">
    <property type="entry name" value="HTH_ARAC_FAMILY_2"/>
    <property type="match status" value="1"/>
</dbReference>
<evidence type="ECO:0000313" key="5">
    <source>
        <dbReference type="EMBL" id="QXI28376.1"/>
    </source>
</evidence>
<dbReference type="GO" id="GO:0005829">
    <property type="term" value="C:cytosol"/>
    <property type="evidence" value="ECO:0007669"/>
    <property type="project" value="TreeGrafter"/>
</dbReference>
<keyword evidence="6" id="KW-1185">Reference proteome</keyword>
<dbReference type="PANTHER" id="PTHR47894">
    <property type="entry name" value="HTH-TYPE TRANSCRIPTIONAL REGULATOR GADX"/>
    <property type="match status" value="1"/>
</dbReference>
<evidence type="ECO:0000313" key="6">
    <source>
        <dbReference type="Proteomes" id="UP000634530"/>
    </source>
</evidence>
<organism evidence="5 6">
    <name type="scientific">Pseudomonas vanderleydeniana</name>
    <dbReference type="NCBI Taxonomy" id="2745495"/>
    <lineage>
        <taxon>Bacteria</taxon>
        <taxon>Pseudomonadati</taxon>
        <taxon>Pseudomonadota</taxon>
        <taxon>Gammaproteobacteria</taxon>
        <taxon>Pseudomonadales</taxon>
        <taxon>Pseudomonadaceae</taxon>
        <taxon>Pseudomonas</taxon>
    </lineage>
</organism>
<dbReference type="InterPro" id="IPR032687">
    <property type="entry name" value="AraC-type_N"/>
</dbReference>
<dbReference type="EMBL" id="CP077093">
    <property type="protein sequence ID" value="QXI28376.1"/>
    <property type="molecule type" value="Genomic_DNA"/>
</dbReference>
<dbReference type="Pfam" id="PF12625">
    <property type="entry name" value="Arabinose_bd"/>
    <property type="match status" value="1"/>
</dbReference>
<dbReference type="SUPFAM" id="SSF46689">
    <property type="entry name" value="Homeodomain-like"/>
    <property type="match status" value="1"/>
</dbReference>
<evidence type="ECO:0000259" key="4">
    <source>
        <dbReference type="PROSITE" id="PS01124"/>
    </source>
</evidence>
<reference evidence="5 6" key="2">
    <citation type="journal article" date="2021" name="Microorganisms">
        <title>The Ever-Expanding Pseudomonas Genus: Description of 43 New Species and Partition of the Pseudomonas putida Group.</title>
        <authorList>
            <person name="Girard L."/>
            <person name="Lood C."/>
            <person name="Hofte M."/>
            <person name="Vandamme P."/>
            <person name="Rokni-Zadeh H."/>
            <person name="van Noort V."/>
            <person name="Lavigne R."/>
            <person name="De Mot R."/>
        </authorList>
    </citation>
    <scope>NUCLEOTIDE SEQUENCE [LARGE SCALE GENOMIC DNA]</scope>
    <source>
        <strain evidence="5 6">RW8P3</strain>
    </source>
</reference>
<dbReference type="KEGG" id="pvw:HU752_031610"/>
<dbReference type="RefSeq" id="WP_186688668.1">
    <property type="nucleotide sequence ID" value="NZ_CP077093.1"/>
</dbReference>
<accession>A0A9E6TSA5</accession>
<evidence type="ECO:0000256" key="2">
    <source>
        <dbReference type="ARBA" id="ARBA00023125"/>
    </source>
</evidence>
<dbReference type="SMART" id="SM00342">
    <property type="entry name" value="HTH_ARAC"/>
    <property type="match status" value="1"/>
</dbReference>
<keyword evidence="2" id="KW-0238">DNA-binding</keyword>
<keyword evidence="1" id="KW-0805">Transcription regulation</keyword>
<protein>
    <submittedName>
        <fullName evidence="5">AraC family transcriptional regulator</fullName>
    </submittedName>
</protein>
<dbReference type="GO" id="GO:0003700">
    <property type="term" value="F:DNA-binding transcription factor activity"/>
    <property type="evidence" value="ECO:0007669"/>
    <property type="project" value="InterPro"/>
</dbReference>
<dbReference type="GO" id="GO:0000976">
    <property type="term" value="F:transcription cis-regulatory region binding"/>
    <property type="evidence" value="ECO:0007669"/>
    <property type="project" value="TreeGrafter"/>
</dbReference>
<sequence>MPTIAPTCAQVVLRLKGLAHPASHQVEDLHAHLGDIAASGQRVRIEEISNFVEVLQAASNRPDIGLGCYELFHPGQLQSQLYPMMSSATLGEAMTILSRYSAILSDGVPLLIVEEPESCSVVFLRLELLDLCRSYIDCYLSTIMAIVHWLLPLHGVTPVETTFSYEAPADCRELEALFGSNLRFSNLVNKITFSARDWHQRLPTASLELKLHHESQVNSELQRFPLKVSSVVKNHIVVGLAKGIVVSLESIASALNLTPRMLRNRLDEELTGFRELLDECRLQLARHLIGSTDQSAAAIAQSLGFTELSSFYRACNRWFGCAPGAYRLKSARVRSPRAEPVSAP</sequence>